<gene>
    <name evidence="1" type="ORF">GCM10010987_56400</name>
    <name evidence="2" type="ORF">XH86_34470</name>
</gene>
<accession>A0A410VEX5</accession>
<dbReference type="Proteomes" id="UP000625079">
    <property type="component" value="Unassembled WGS sequence"/>
</dbReference>
<dbReference type="InterPro" id="IPR022243">
    <property type="entry name" value="DUF3768"/>
</dbReference>
<reference evidence="1" key="3">
    <citation type="submission" date="2022-12" db="EMBL/GenBank/DDBJ databases">
        <authorList>
            <person name="Sun Q."/>
            <person name="Zhou Y."/>
        </authorList>
    </citation>
    <scope>NUCLEOTIDE SEQUENCE</scope>
    <source>
        <strain evidence="1">CGMCC 1.15034</strain>
    </source>
</reference>
<evidence type="ECO:0000313" key="2">
    <source>
        <dbReference type="EMBL" id="QOZ63271.1"/>
    </source>
</evidence>
<evidence type="ECO:0000313" key="3">
    <source>
        <dbReference type="Proteomes" id="UP000593880"/>
    </source>
</evidence>
<dbReference type="Pfam" id="PF12599">
    <property type="entry name" value="DUF3768"/>
    <property type="match status" value="1"/>
</dbReference>
<proteinExistence type="predicted"/>
<protein>
    <recommendedName>
        <fullName evidence="5">DUF3768 domain-containing protein</fullName>
    </recommendedName>
</protein>
<organism evidence="1 4">
    <name type="scientific">Bradyrhizobium guangdongense</name>
    <dbReference type="NCBI Taxonomy" id="1325090"/>
    <lineage>
        <taxon>Bacteria</taxon>
        <taxon>Pseudomonadati</taxon>
        <taxon>Pseudomonadota</taxon>
        <taxon>Alphaproteobacteria</taxon>
        <taxon>Hyphomicrobiales</taxon>
        <taxon>Nitrobacteraceae</taxon>
        <taxon>Bradyrhizobium</taxon>
    </lineage>
</organism>
<evidence type="ECO:0000313" key="1">
    <source>
        <dbReference type="EMBL" id="GGI29826.1"/>
    </source>
</evidence>
<reference evidence="1" key="1">
    <citation type="journal article" date="2014" name="Int. J. Syst. Evol. Microbiol.">
        <title>Complete genome sequence of Corynebacterium casei LMG S-19264T (=DSM 44701T), isolated from a smear-ripened cheese.</title>
        <authorList>
            <consortium name="US DOE Joint Genome Institute (JGI-PGF)"/>
            <person name="Walter F."/>
            <person name="Albersmeier A."/>
            <person name="Kalinowski J."/>
            <person name="Ruckert C."/>
        </authorList>
    </citation>
    <scope>NUCLEOTIDE SEQUENCE</scope>
    <source>
        <strain evidence="1">CGMCC 1.15034</strain>
    </source>
</reference>
<reference evidence="2 3" key="2">
    <citation type="submission" date="2018-06" db="EMBL/GenBank/DDBJ databases">
        <title>Comparative genomics of rhizobia nodulating Arachis hypogaea in China.</title>
        <authorList>
            <person name="Li Y."/>
        </authorList>
    </citation>
    <scope>NUCLEOTIDE SEQUENCE [LARGE SCALE GENOMIC DNA]</scope>
    <source>
        <strain evidence="2 3">CCBAU 51658</strain>
    </source>
</reference>
<evidence type="ECO:0008006" key="5">
    <source>
        <dbReference type="Google" id="ProtNLM"/>
    </source>
</evidence>
<dbReference type="RefSeq" id="WP_128968850.1">
    <property type="nucleotide sequence ID" value="NZ_BMHC01000016.1"/>
</dbReference>
<keyword evidence="3" id="KW-1185">Reference proteome</keyword>
<dbReference type="AlphaFoldDB" id="A0A410VEX5"/>
<dbReference type="Proteomes" id="UP000593880">
    <property type="component" value="Chromosome"/>
</dbReference>
<dbReference type="EMBL" id="BMHC01000016">
    <property type="protein sequence ID" value="GGI29826.1"/>
    <property type="molecule type" value="Genomic_DNA"/>
</dbReference>
<name>A0A410VEX5_9BRAD</name>
<dbReference type="EMBL" id="CP030057">
    <property type="protein sequence ID" value="QOZ63271.1"/>
    <property type="molecule type" value="Genomic_DNA"/>
</dbReference>
<sequence length="113" mass="12911">MDARSKEHVARIRELNDAFRRSFAGGMVLTTCGVEGLPEMVKAKALQLVAAFDQFEMGNDPRGEHDFGSFELCNRTFFWKIDYYDERCEFGSADPSDPRQTTRVLTLMLASEY</sequence>
<evidence type="ECO:0000313" key="4">
    <source>
        <dbReference type="Proteomes" id="UP000625079"/>
    </source>
</evidence>
<dbReference type="OrthoDB" id="1495368at2"/>